<gene>
    <name evidence="4" type="ORF">FOZ76_11205</name>
</gene>
<dbReference type="GO" id="GO:0035925">
    <property type="term" value="F:mRNA 3'-UTR AU-rich region binding"/>
    <property type="evidence" value="ECO:0007669"/>
    <property type="project" value="TreeGrafter"/>
</dbReference>
<dbReference type="SMART" id="SM00829">
    <property type="entry name" value="PKS_ER"/>
    <property type="match status" value="1"/>
</dbReference>
<dbReference type="GO" id="GO:0070402">
    <property type="term" value="F:NADPH binding"/>
    <property type="evidence" value="ECO:0007669"/>
    <property type="project" value="TreeGrafter"/>
</dbReference>
<dbReference type="RefSeq" id="WP_143948429.1">
    <property type="nucleotide sequence ID" value="NZ_BAABMB010000002.1"/>
</dbReference>
<dbReference type="InterPro" id="IPR047618">
    <property type="entry name" value="QOR-like"/>
</dbReference>
<dbReference type="PANTHER" id="PTHR48106:SF13">
    <property type="entry name" value="QUINONE OXIDOREDUCTASE-RELATED"/>
    <property type="match status" value="1"/>
</dbReference>
<evidence type="ECO:0000313" key="5">
    <source>
        <dbReference type="Proteomes" id="UP000318405"/>
    </source>
</evidence>
<evidence type="ECO:0000259" key="3">
    <source>
        <dbReference type="SMART" id="SM00829"/>
    </source>
</evidence>
<sequence length="309" mass="32314">MRIVPVPVDEPGAGEVRVRQQAIGLNFADIYQRRGDAGPHAGELPAVLGSQGAGVIEMVGEGVQAYAPGDRVAYIHPGAYADTMVLPADRLVALPDSVDAQAAAGFLLRGLTAEYLLHRLYAVRPGDAVLVHAAAGGMGQMLCPWARALGAHVIGTVGSVAKRERAQANGCHEVIVYREPGWADRVLAASGGQGVAVVYDAVGKDVFVDSLACLRPRGLAINYGTASGDVRGLDLQLLHAKSLSVCRPTLRSFIATREELQAAAARFFAAATEGLLDLTVARRYALDDVHRAHADLESGSTTGAAVLVP</sequence>
<dbReference type="Pfam" id="PF00107">
    <property type="entry name" value="ADH_zinc_N"/>
    <property type="match status" value="1"/>
</dbReference>
<dbReference type="CDD" id="cd05286">
    <property type="entry name" value="QOR2"/>
    <property type="match status" value="1"/>
</dbReference>
<name>A0A556AQC0_9BURK</name>
<accession>A0A556AQC0</accession>
<reference evidence="4 5" key="1">
    <citation type="submission" date="2019-07" db="EMBL/GenBank/DDBJ databases">
        <title>Qingshengfaniella alkalisoli gen. nov., sp. nov., isolated from saline soil.</title>
        <authorList>
            <person name="Xu L."/>
            <person name="Huang X.-X."/>
            <person name="Sun J.-Q."/>
        </authorList>
    </citation>
    <scope>NUCLEOTIDE SEQUENCE [LARGE SCALE GENOMIC DNA]</scope>
    <source>
        <strain evidence="4 5">DSM 27279</strain>
    </source>
</reference>
<dbReference type="SUPFAM" id="SSF50129">
    <property type="entry name" value="GroES-like"/>
    <property type="match status" value="1"/>
</dbReference>
<dbReference type="Proteomes" id="UP000318405">
    <property type="component" value="Unassembled WGS sequence"/>
</dbReference>
<proteinExistence type="predicted"/>
<dbReference type="GO" id="GO:0005829">
    <property type="term" value="C:cytosol"/>
    <property type="evidence" value="ECO:0007669"/>
    <property type="project" value="TreeGrafter"/>
</dbReference>
<protein>
    <submittedName>
        <fullName evidence="4">Quinone oxidoreductase</fullName>
    </submittedName>
</protein>
<dbReference type="PANTHER" id="PTHR48106">
    <property type="entry name" value="QUINONE OXIDOREDUCTASE PIG3-RELATED"/>
    <property type="match status" value="1"/>
</dbReference>
<dbReference type="Gene3D" id="3.90.180.10">
    <property type="entry name" value="Medium-chain alcohol dehydrogenases, catalytic domain"/>
    <property type="match status" value="1"/>
</dbReference>
<feature type="domain" description="Enoyl reductase (ER)" evidence="3">
    <location>
        <begin position="1"/>
        <end position="307"/>
    </location>
</feature>
<dbReference type="InterPro" id="IPR013154">
    <property type="entry name" value="ADH-like_N"/>
</dbReference>
<dbReference type="AlphaFoldDB" id="A0A556AQC0"/>
<dbReference type="SUPFAM" id="SSF51735">
    <property type="entry name" value="NAD(P)-binding Rossmann-fold domains"/>
    <property type="match status" value="1"/>
</dbReference>
<dbReference type="InterPro" id="IPR013149">
    <property type="entry name" value="ADH-like_C"/>
</dbReference>
<organism evidence="4 5">
    <name type="scientific">Verticiella sediminum</name>
    <dbReference type="NCBI Taxonomy" id="1247510"/>
    <lineage>
        <taxon>Bacteria</taxon>
        <taxon>Pseudomonadati</taxon>
        <taxon>Pseudomonadota</taxon>
        <taxon>Betaproteobacteria</taxon>
        <taxon>Burkholderiales</taxon>
        <taxon>Alcaligenaceae</taxon>
        <taxon>Verticiella</taxon>
    </lineage>
</organism>
<comment type="caution">
    <text evidence="4">The sequence shown here is derived from an EMBL/GenBank/DDBJ whole genome shotgun (WGS) entry which is preliminary data.</text>
</comment>
<evidence type="ECO:0000256" key="1">
    <source>
        <dbReference type="ARBA" id="ARBA00022857"/>
    </source>
</evidence>
<dbReference type="InterPro" id="IPR020843">
    <property type="entry name" value="ER"/>
</dbReference>
<evidence type="ECO:0000313" key="4">
    <source>
        <dbReference type="EMBL" id="TSH95118.1"/>
    </source>
</evidence>
<dbReference type="GO" id="GO:0003960">
    <property type="term" value="F:quinone reductase (NADPH) activity"/>
    <property type="evidence" value="ECO:0007669"/>
    <property type="project" value="InterPro"/>
</dbReference>
<keyword evidence="5" id="KW-1185">Reference proteome</keyword>
<dbReference type="EMBL" id="VLTJ01000022">
    <property type="protein sequence ID" value="TSH95118.1"/>
    <property type="molecule type" value="Genomic_DNA"/>
</dbReference>
<dbReference type="Gene3D" id="3.40.50.720">
    <property type="entry name" value="NAD(P)-binding Rossmann-like Domain"/>
    <property type="match status" value="1"/>
</dbReference>
<keyword evidence="2" id="KW-0560">Oxidoreductase</keyword>
<dbReference type="InterPro" id="IPR011032">
    <property type="entry name" value="GroES-like_sf"/>
</dbReference>
<keyword evidence="1" id="KW-0521">NADP</keyword>
<dbReference type="InterPro" id="IPR036291">
    <property type="entry name" value="NAD(P)-bd_dom_sf"/>
</dbReference>
<dbReference type="FunFam" id="3.40.50.720:FF:000053">
    <property type="entry name" value="Quinone oxidoreductase 1"/>
    <property type="match status" value="1"/>
</dbReference>
<dbReference type="OrthoDB" id="9805883at2"/>
<dbReference type="Pfam" id="PF08240">
    <property type="entry name" value="ADH_N"/>
    <property type="match status" value="1"/>
</dbReference>
<evidence type="ECO:0000256" key="2">
    <source>
        <dbReference type="ARBA" id="ARBA00023002"/>
    </source>
</evidence>